<accession>A0A164RIQ0</accession>
<dbReference type="EMBL" id="LRGB01002190">
    <property type="protein sequence ID" value="KZS08693.1"/>
    <property type="molecule type" value="Genomic_DNA"/>
</dbReference>
<dbReference type="Proteomes" id="UP000076858">
    <property type="component" value="Unassembled WGS sequence"/>
</dbReference>
<evidence type="ECO:0000256" key="1">
    <source>
        <dbReference type="SAM" id="Phobius"/>
    </source>
</evidence>
<keyword evidence="1" id="KW-1133">Transmembrane helix</keyword>
<comment type="caution">
    <text evidence="2">The sequence shown here is derived from an EMBL/GenBank/DDBJ whole genome shotgun (WGS) entry which is preliminary data.</text>
</comment>
<protein>
    <submittedName>
        <fullName evidence="2">Uncharacterized protein</fullName>
    </submittedName>
</protein>
<evidence type="ECO:0000313" key="3">
    <source>
        <dbReference type="Proteomes" id="UP000076858"/>
    </source>
</evidence>
<organism evidence="2 3">
    <name type="scientific">Daphnia magna</name>
    <dbReference type="NCBI Taxonomy" id="35525"/>
    <lineage>
        <taxon>Eukaryota</taxon>
        <taxon>Metazoa</taxon>
        <taxon>Ecdysozoa</taxon>
        <taxon>Arthropoda</taxon>
        <taxon>Crustacea</taxon>
        <taxon>Branchiopoda</taxon>
        <taxon>Diplostraca</taxon>
        <taxon>Cladocera</taxon>
        <taxon>Anomopoda</taxon>
        <taxon>Daphniidae</taxon>
        <taxon>Daphnia</taxon>
    </lineage>
</organism>
<evidence type="ECO:0000313" key="2">
    <source>
        <dbReference type="EMBL" id="KZS08693.1"/>
    </source>
</evidence>
<sequence>MDIASPTEIFYFSFCVSVCVCVCVSLLYSIYRLLFPSFSRFVMDSNEILFSSVRVRGRLKVKKKNPTRR</sequence>
<gene>
    <name evidence="2" type="ORF">APZ42_027405</name>
</gene>
<dbReference type="AlphaFoldDB" id="A0A164RIQ0"/>
<reference evidence="2 3" key="1">
    <citation type="submission" date="2016-03" db="EMBL/GenBank/DDBJ databases">
        <title>EvidentialGene: Evidence-directed Construction of Genes on Genomes.</title>
        <authorList>
            <person name="Gilbert D.G."/>
            <person name="Choi J.-H."/>
            <person name="Mockaitis K."/>
            <person name="Colbourne J."/>
            <person name="Pfrender M."/>
        </authorList>
    </citation>
    <scope>NUCLEOTIDE SEQUENCE [LARGE SCALE GENOMIC DNA]</scope>
    <source>
        <strain evidence="2 3">Xinb3</strain>
        <tissue evidence="2">Complete organism</tissue>
    </source>
</reference>
<proteinExistence type="predicted"/>
<feature type="transmembrane region" description="Helical" evidence="1">
    <location>
        <begin position="9"/>
        <end position="31"/>
    </location>
</feature>
<keyword evidence="1" id="KW-0472">Membrane</keyword>
<name>A0A164RIQ0_9CRUS</name>
<keyword evidence="3" id="KW-1185">Reference proteome</keyword>
<keyword evidence="1" id="KW-0812">Transmembrane</keyword>